<keyword evidence="1" id="KW-0732">Signal</keyword>
<dbReference type="RefSeq" id="WP_168107912.1">
    <property type="nucleotide sequence ID" value="NZ_VTOX01000004.1"/>
</dbReference>
<dbReference type="Proteomes" id="UP000521868">
    <property type="component" value="Unassembled WGS sequence"/>
</dbReference>
<evidence type="ECO:0000313" key="4">
    <source>
        <dbReference type="Proteomes" id="UP000521868"/>
    </source>
</evidence>
<dbReference type="InterPro" id="IPR002048">
    <property type="entry name" value="EF_hand_dom"/>
</dbReference>
<evidence type="ECO:0000259" key="2">
    <source>
        <dbReference type="Pfam" id="PF13202"/>
    </source>
</evidence>
<dbReference type="SUPFAM" id="SSF47473">
    <property type="entry name" value="EF-hand"/>
    <property type="match status" value="1"/>
</dbReference>
<evidence type="ECO:0000313" key="3">
    <source>
        <dbReference type="EMBL" id="NKE66792.1"/>
    </source>
</evidence>
<sequence length="104" mass="11061">MNTDVRPLLVIAALLAGSAAAQSVAPPVVPPAPAVQPAAQPIPAARWTLAQLRQAYELADTDSDGRLSRAEAQRLAIMPRSFEDLDQNKDGVLERAEYEGSIAK</sequence>
<keyword evidence="4" id="KW-1185">Reference proteome</keyword>
<protein>
    <submittedName>
        <fullName evidence="3">EF-hand domain-containing protein</fullName>
    </submittedName>
</protein>
<feature type="domain" description="EF-hand" evidence="2">
    <location>
        <begin position="82"/>
        <end position="98"/>
    </location>
</feature>
<feature type="domain" description="EF-hand" evidence="2">
    <location>
        <begin position="58"/>
        <end position="74"/>
    </location>
</feature>
<dbReference type="EMBL" id="VTOX01000004">
    <property type="protein sequence ID" value="NKE66792.1"/>
    <property type="molecule type" value="Genomic_DNA"/>
</dbReference>
<organism evidence="3 4">
    <name type="scientific">Ramlibacter lithotrophicus</name>
    <dbReference type="NCBI Taxonomy" id="2606681"/>
    <lineage>
        <taxon>Bacteria</taxon>
        <taxon>Pseudomonadati</taxon>
        <taxon>Pseudomonadota</taxon>
        <taxon>Betaproteobacteria</taxon>
        <taxon>Burkholderiales</taxon>
        <taxon>Comamonadaceae</taxon>
        <taxon>Ramlibacter</taxon>
    </lineage>
</organism>
<name>A0A7X6DGM4_9BURK</name>
<gene>
    <name evidence="3" type="ORF">RAMLITH_13240</name>
</gene>
<dbReference type="Pfam" id="PF13202">
    <property type="entry name" value="EF-hand_5"/>
    <property type="match status" value="2"/>
</dbReference>
<comment type="caution">
    <text evidence="3">The sequence shown here is derived from an EMBL/GenBank/DDBJ whole genome shotgun (WGS) entry which is preliminary data.</text>
</comment>
<dbReference type="AlphaFoldDB" id="A0A7X6DGM4"/>
<dbReference type="GO" id="GO:0005509">
    <property type="term" value="F:calcium ion binding"/>
    <property type="evidence" value="ECO:0007669"/>
    <property type="project" value="InterPro"/>
</dbReference>
<proteinExistence type="predicted"/>
<feature type="signal peptide" evidence="1">
    <location>
        <begin position="1"/>
        <end position="21"/>
    </location>
</feature>
<feature type="chain" id="PRO_5031339498" evidence="1">
    <location>
        <begin position="22"/>
        <end position="104"/>
    </location>
</feature>
<accession>A0A7X6DGM4</accession>
<evidence type="ECO:0000256" key="1">
    <source>
        <dbReference type="SAM" id="SignalP"/>
    </source>
</evidence>
<dbReference type="InterPro" id="IPR011992">
    <property type="entry name" value="EF-hand-dom_pair"/>
</dbReference>
<reference evidence="3 4" key="1">
    <citation type="journal article" date="2020" name="Nature">
        <title>Bacterial chemolithoautotrophy via manganese oxidation.</title>
        <authorList>
            <person name="Yu H."/>
            <person name="Leadbetter J.R."/>
        </authorList>
    </citation>
    <scope>NUCLEOTIDE SEQUENCE [LARGE SCALE GENOMIC DNA]</scope>
    <source>
        <strain evidence="3 4">RBP-1</strain>
    </source>
</reference>
<dbReference type="Gene3D" id="1.10.238.10">
    <property type="entry name" value="EF-hand"/>
    <property type="match status" value="1"/>
</dbReference>